<dbReference type="AlphaFoldDB" id="A0AAN8JTD0"/>
<keyword evidence="2" id="KW-1185">Reference proteome</keyword>
<dbReference type="PANTHER" id="PTHR33050">
    <property type="entry name" value="REVERSE TRANSCRIPTASE DOMAIN-CONTAINING PROTEIN"/>
    <property type="match status" value="1"/>
</dbReference>
<organism evidence="1 2">
    <name type="scientific">Patella caerulea</name>
    <name type="common">Rayed Mediterranean limpet</name>
    <dbReference type="NCBI Taxonomy" id="87958"/>
    <lineage>
        <taxon>Eukaryota</taxon>
        <taxon>Metazoa</taxon>
        <taxon>Spiralia</taxon>
        <taxon>Lophotrochozoa</taxon>
        <taxon>Mollusca</taxon>
        <taxon>Gastropoda</taxon>
        <taxon>Patellogastropoda</taxon>
        <taxon>Patelloidea</taxon>
        <taxon>Patellidae</taxon>
        <taxon>Patella</taxon>
    </lineage>
</organism>
<comment type="caution">
    <text evidence="1">The sequence shown here is derived from an EMBL/GenBank/DDBJ whole genome shotgun (WGS) entry which is preliminary data.</text>
</comment>
<gene>
    <name evidence="1" type="ORF">SNE40_007205</name>
</gene>
<evidence type="ECO:0000313" key="2">
    <source>
        <dbReference type="Proteomes" id="UP001347796"/>
    </source>
</evidence>
<proteinExistence type="predicted"/>
<dbReference type="PANTHER" id="PTHR33050:SF8">
    <property type="entry name" value="REVERSE TRANSCRIPTASE DOMAIN-CONTAINING PROTEIN"/>
    <property type="match status" value="1"/>
</dbReference>
<accession>A0AAN8JTD0</accession>
<sequence>MKAFTDVCESLGVPIADDKTVGPTNQLTFLGLTIDTKNMQIKIPIDKLARLNRELKDIVIKRRVRLHELGLMYFCAKAIPCSRAFLRRFYDIIALFKSKDPKYFYCTIRVTRNLKEDIIVWLTFLDSFNGVCYISDQRWLSNTYLQLFTDSSGNSDLGIGAYVCGHWLQFRWQKKMGQSGHNAGYDIP</sequence>
<dbReference type="Proteomes" id="UP001347796">
    <property type="component" value="Unassembled WGS sequence"/>
</dbReference>
<dbReference type="InterPro" id="IPR052055">
    <property type="entry name" value="Hepadnavirus_pol/RT"/>
</dbReference>
<protein>
    <submittedName>
        <fullName evidence="1">Uncharacterized protein</fullName>
    </submittedName>
</protein>
<name>A0AAN8JTD0_PATCE</name>
<evidence type="ECO:0000313" key="1">
    <source>
        <dbReference type="EMBL" id="KAK6184832.1"/>
    </source>
</evidence>
<dbReference type="EMBL" id="JAZGQO010000006">
    <property type="protein sequence ID" value="KAK6184832.1"/>
    <property type="molecule type" value="Genomic_DNA"/>
</dbReference>
<reference evidence="1 2" key="1">
    <citation type="submission" date="2024-01" db="EMBL/GenBank/DDBJ databases">
        <title>The genome of the rayed Mediterranean limpet Patella caerulea (Linnaeus, 1758).</title>
        <authorList>
            <person name="Anh-Thu Weber A."/>
            <person name="Halstead-Nussloch G."/>
        </authorList>
    </citation>
    <scope>NUCLEOTIDE SEQUENCE [LARGE SCALE GENOMIC DNA]</scope>
    <source>
        <strain evidence="1">AATW-2023a</strain>
        <tissue evidence="1">Whole specimen</tissue>
    </source>
</reference>